<keyword evidence="1" id="KW-0963">Cytoplasm</keyword>
<proteinExistence type="predicted"/>
<dbReference type="PANTHER" id="PTHR37689:SF1">
    <property type="entry name" value="PROTEIN FDHE"/>
    <property type="match status" value="1"/>
</dbReference>
<feature type="domain" description="FdhE C-terminal" evidence="3">
    <location>
        <begin position="173"/>
        <end position="247"/>
    </location>
</feature>
<feature type="domain" description="FdhE central" evidence="2">
    <location>
        <begin position="132"/>
        <end position="170"/>
    </location>
</feature>
<reference evidence="4" key="1">
    <citation type="submission" date="2018-05" db="EMBL/GenBank/DDBJ databases">
        <authorList>
            <person name="Lanie J.A."/>
            <person name="Ng W.-L."/>
            <person name="Kazmierczak K.M."/>
            <person name="Andrzejewski T.M."/>
            <person name="Davidsen T.M."/>
            <person name="Wayne K.J."/>
            <person name="Tettelin H."/>
            <person name="Glass J.I."/>
            <person name="Rusch D."/>
            <person name="Podicherti R."/>
            <person name="Tsui H.-C.T."/>
            <person name="Winkler M.E."/>
        </authorList>
    </citation>
    <scope>NUCLEOTIDE SEQUENCE</scope>
</reference>
<gene>
    <name evidence="4" type="ORF">METZ01_LOCUS121711</name>
</gene>
<dbReference type="InterPro" id="IPR006452">
    <property type="entry name" value="Formate_DH_accessory"/>
</dbReference>
<dbReference type="InterPro" id="IPR056796">
    <property type="entry name" value="FdhE_C"/>
</dbReference>
<evidence type="ECO:0000313" key="4">
    <source>
        <dbReference type="EMBL" id="SVA68857.1"/>
    </source>
</evidence>
<dbReference type="AlphaFoldDB" id="A0A381XXF0"/>
<accession>A0A381XXF0</accession>
<evidence type="ECO:0000256" key="1">
    <source>
        <dbReference type="ARBA" id="ARBA00022490"/>
    </source>
</evidence>
<dbReference type="SUPFAM" id="SSF144020">
    <property type="entry name" value="FdhE-like"/>
    <property type="match status" value="1"/>
</dbReference>
<dbReference type="Pfam" id="PF24859">
    <property type="entry name" value="FdhE_central"/>
    <property type="match status" value="1"/>
</dbReference>
<feature type="non-terminal residue" evidence="4">
    <location>
        <position position="1"/>
    </location>
</feature>
<evidence type="ECO:0008006" key="5">
    <source>
        <dbReference type="Google" id="ProtNLM"/>
    </source>
</evidence>
<dbReference type="GO" id="GO:0005829">
    <property type="term" value="C:cytosol"/>
    <property type="evidence" value="ECO:0007669"/>
    <property type="project" value="TreeGrafter"/>
</dbReference>
<dbReference type="GO" id="GO:0051604">
    <property type="term" value="P:protein maturation"/>
    <property type="evidence" value="ECO:0007669"/>
    <property type="project" value="TreeGrafter"/>
</dbReference>
<evidence type="ECO:0000259" key="3">
    <source>
        <dbReference type="Pfam" id="PF24860"/>
    </source>
</evidence>
<evidence type="ECO:0000259" key="2">
    <source>
        <dbReference type="Pfam" id="PF24859"/>
    </source>
</evidence>
<dbReference type="InterPro" id="IPR056797">
    <property type="entry name" value="FdhE_central"/>
</dbReference>
<dbReference type="Gene3D" id="3.90.1670.10">
    <property type="entry name" value="FdhE-like domain"/>
    <property type="match status" value="1"/>
</dbReference>
<dbReference type="InterPro" id="IPR024064">
    <property type="entry name" value="FdhE-like_sf"/>
</dbReference>
<dbReference type="Pfam" id="PF24860">
    <property type="entry name" value="FdhE_C"/>
    <property type="match status" value="1"/>
</dbReference>
<organism evidence="4">
    <name type="scientific">marine metagenome</name>
    <dbReference type="NCBI Taxonomy" id="408172"/>
    <lineage>
        <taxon>unclassified sequences</taxon>
        <taxon>metagenomes</taxon>
        <taxon>ecological metagenomes</taxon>
    </lineage>
</organism>
<protein>
    <recommendedName>
        <fullName evidence="5">Formate dehydrogenase accessory protein FdhE</fullName>
    </recommendedName>
</protein>
<dbReference type="PANTHER" id="PTHR37689">
    <property type="entry name" value="PROTEIN FDHE"/>
    <property type="match status" value="1"/>
</dbReference>
<dbReference type="GO" id="GO:0008199">
    <property type="term" value="F:ferric iron binding"/>
    <property type="evidence" value="ECO:0007669"/>
    <property type="project" value="TreeGrafter"/>
</dbReference>
<dbReference type="EMBL" id="UINC01016559">
    <property type="protein sequence ID" value="SVA68857.1"/>
    <property type="molecule type" value="Genomic_DNA"/>
</dbReference>
<name>A0A381XXF0_9ZZZZ</name>
<sequence length="249" mass="27776">VLDCQEPVYKTSRDARWPDLHNSESNTPPRLSLERLPYESLAQPFSEFVHEVQKVMPEALTQAATALNTGNLTVNAEVLQKTALQQPFSASIQSVQLEVTALQFFGRAFLEPIVEAIAHHQDRPLHQSAATVCPFCNWPPQFATLQDETEIQGRRSLVCALCSVAWSFPRTVCIKCGEANAENLHYHVADSLPYMRVEACNSCHTYIKVADLRAEGLLAPVVDELASVELDLWCKEQGLTKFQPNLLGM</sequence>